<dbReference type="InterPro" id="IPR039420">
    <property type="entry name" value="WalR-like"/>
</dbReference>
<feature type="domain" description="Response regulatory" evidence="8">
    <location>
        <begin position="3"/>
        <end position="117"/>
    </location>
</feature>
<dbReference type="GO" id="GO:0006355">
    <property type="term" value="P:regulation of DNA-templated transcription"/>
    <property type="evidence" value="ECO:0007669"/>
    <property type="project" value="InterPro"/>
</dbReference>
<dbReference type="SMART" id="SM00862">
    <property type="entry name" value="Trans_reg_C"/>
    <property type="match status" value="1"/>
</dbReference>
<dbReference type="InterPro" id="IPR001867">
    <property type="entry name" value="OmpR/PhoB-type_DNA-bd"/>
</dbReference>
<feature type="domain" description="OmpR/PhoB-type" evidence="9">
    <location>
        <begin position="138"/>
        <end position="237"/>
    </location>
</feature>
<dbReference type="SMART" id="SM00448">
    <property type="entry name" value="REC"/>
    <property type="match status" value="1"/>
</dbReference>
<dbReference type="CDD" id="cd00383">
    <property type="entry name" value="trans_reg_C"/>
    <property type="match status" value="1"/>
</dbReference>
<dbReference type="Pfam" id="PF00486">
    <property type="entry name" value="Trans_reg_C"/>
    <property type="match status" value="1"/>
</dbReference>
<keyword evidence="1 6" id="KW-0597">Phosphoprotein</keyword>
<feature type="DNA-binding region" description="OmpR/PhoB-type" evidence="7">
    <location>
        <begin position="138"/>
        <end position="237"/>
    </location>
</feature>
<gene>
    <name evidence="10" type="ORF">A9Q84_06795</name>
</gene>
<dbReference type="Gene3D" id="3.40.50.2300">
    <property type="match status" value="1"/>
</dbReference>
<evidence type="ECO:0000256" key="4">
    <source>
        <dbReference type="ARBA" id="ARBA00023125"/>
    </source>
</evidence>
<dbReference type="PROSITE" id="PS50110">
    <property type="entry name" value="RESPONSE_REGULATORY"/>
    <property type="match status" value="1"/>
</dbReference>
<dbReference type="GO" id="GO:0000976">
    <property type="term" value="F:transcription cis-regulatory region binding"/>
    <property type="evidence" value="ECO:0007669"/>
    <property type="project" value="TreeGrafter"/>
</dbReference>
<evidence type="ECO:0000256" key="1">
    <source>
        <dbReference type="ARBA" id="ARBA00022553"/>
    </source>
</evidence>
<evidence type="ECO:0000256" key="2">
    <source>
        <dbReference type="ARBA" id="ARBA00023012"/>
    </source>
</evidence>
<evidence type="ECO:0000313" key="10">
    <source>
        <dbReference type="EMBL" id="OUR97898.1"/>
    </source>
</evidence>
<organism evidence="10 11">
    <name type="scientific">Halobacteriovorax marinus</name>
    <dbReference type="NCBI Taxonomy" id="97084"/>
    <lineage>
        <taxon>Bacteria</taxon>
        <taxon>Pseudomonadati</taxon>
        <taxon>Bdellovibrionota</taxon>
        <taxon>Bacteriovoracia</taxon>
        <taxon>Bacteriovoracales</taxon>
        <taxon>Halobacteriovoraceae</taxon>
        <taxon>Halobacteriovorax</taxon>
    </lineage>
</organism>
<proteinExistence type="predicted"/>
<dbReference type="EMBL" id="MAAO01000005">
    <property type="protein sequence ID" value="OUR97898.1"/>
    <property type="molecule type" value="Genomic_DNA"/>
</dbReference>
<keyword evidence="5" id="KW-0804">Transcription</keyword>
<accession>A0A1Y5FA47</accession>
<dbReference type="PROSITE" id="PS51755">
    <property type="entry name" value="OMPR_PHOB"/>
    <property type="match status" value="1"/>
</dbReference>
<evidence type="ECO:0000259" key="9">
    <source>
        <dbReference type="PROSITE" id="PS51755"/>
    </source>
</evidence>
<dbReference type="SUPFAM" id="SSF52172">
    <property type="entry name" value="CheY-like"/>
    <property type="match status" value="1"/>
</dbReference>
<reference evidence="11" key="1">
    <citation type="journal article" date="2017" name="Proc. Natl. Acad. Sci. U.S.A.">
        <title>Simulation of Deepwater Horizon oil plume reveals substrate specialization within a complex community of hydrocarbon-degraders.</title>
        <authorList>
            <person name="Hu P."/>
            <person name="Dubinsky E.A."/>
            <person name="Probst A.J."/>
            <person name="Wang J."/>
            <person name="Sieber C.M.K."/>
            <person name="Tom L.M."/>
            <person name="Gardinali P."/>
            <person name="Banfield J.F."/>
            <person name="Atlas R.M."/>
            <person name="Andersen G.L."/>
        </authorList>
    </citation>
    <scope>NUCLEOTIDE SEQUENCE [LARGE SCALE GENOMIC DNA]</scope>
</reference>
<dbReference type="PANTHER" id="PTHR48111:SF21">
    <property type="entry name" value="DNA-BINDING DUAL MASTER TRANSCRIPTIONAL REGULATOR RPAA"/>
    <property type="match status" value="1"/>
</dbReference>
<feature type="modified residue" description="4-aspartylphosphate" evidence="6">
    <location>
        <position position="52"/>
    </location>
</feature>
<sequence>MKKVLIVEDEKHLAEGLKLNLKLQGHNVEHAEDGIEALKMWTSWQPDLILLDIMLPGIDGIKVLEEIRKVDQKIPILILSAKDASRDKVKALNKGVDDYLAKPFDLDELLLRVERLLKKADWYKEETQSAHVVEMYIGETYSFSNVDIDFKKMVATVGGNPIQLTEQEVKLLQVFISHIGQPLSRKELLETAWGYDGETSTRTVDNFIVRFRKYFEADPKNPVYFKSLRSVGYIFDPK</sequence>
<evidence type="ECO:0000256" key="6">
    <source>
        <dbReference type="PROSITE-ProRule" id="PRU00169"/>
    </source>
</evidence>
<evidence type="ECO:0000256" key="3">
    <source>
        <dbReference type="ARBA" id="ARBA00023015"/>
    </source>
</evidence>
<dbReference type="FunFam" id="3.40.50.2300:FF:000001">
    <property type="entry name" value="DNA-binding response regulator PhoB"/>
    <property type="match status" value="1"/>
</dbReference>
<dbReference type="SUPFAM" id="SSF46894">
    <property type="entry name" value="C-terminal effector domain of the bipartite response regulators"/>
    <property type="match status" value="1"/>
</dbReference>
<evidence type="ECO:0000313" key="11">
    <source>
        <dbReference type="Proteomes" id="UP000196531"/>
    </source>
</evidence>
<dbReference type="InterPro" id="IPR001789">
    <property type="entry name" value="Sig_transdc_resp-reg_receiver"/>
</dbReference>
<dbReference type="AlphaFoldDB" id="A0A1Y5FA47"/>
<protein>
    <submittedName>
        <fullName evidence="10">DNA-binding response regulator</fullName>
    </submittedName>
</protein>
<evidence type="ECO:0000259" key="8">
    <source>
        <dbReference type="PROSITE" id="PS50110"/>
    </source>
</evidence>
<dbReference type="InterPro" id="IPR011006">
    <property type="entry name" value="CheY-like_superfamily"/>
</dbReference>
<dbReference type="GO" id="GO:0032993">
    <property type="term" value="C:protein-DNA complex"/>
    <property type="evidence" value="ECO:0007669"/>
    <property type="project" value="TreeGrafter"/>
</dbReference>
<evidence type="ECO:0000256" key="5">
    <source>
        <dbReference type="ARBA" id="ARBA00023163"/>
    </source>
</evidence>
<dbReference type="GO" id="GO:0005829">
    <property type="term" value="C:cytosol"/>
    <property type="evidence" value="ECO:0007669"/>
    <property type="project" value="TreeGrafter"/>
</dbReference>
<dbReference type="PANTHER" id="PTHR48111">
    <property type="entry name" value="REGULATOR OF RPOS"/>
    <property type="match status" value="1"/>
</dbReference>
<dbReference type="GO" id="GO:0000156">
    <property type="term" value="F:phosphorelay response regulator activity"/>
    <property type="evidence" value="ECO:0007669"/>
    <property type="project" value="TreeGrafter"/>
</dbReference>
<dbReference type="Proteomes" id="UP000196531">
    <property type="component" value="Unassembled WGS sequence"/>
</dbReference>
<keyword evidence="3" id="KW-0805">Transcription regulation</keyword>
<dbReference type="InterPro" id="IPR036388">
    <property type="entry name" value="WH-like_DNA-bd_sf"/>
</dbReference>
<name>A0A1Y5FA47_9BACT</name>
<evidence type="ECO:0000256" key="7">
    <source>
        <dbReference type="PROSITE-ProRule" id="PRU01091"/>
    </source>
</evidence>
<keyword evidence="2" id="KW-0902">Two-component regulatory system</keyword>
<dbReference type="Gene3D" id="1.10.10.10">
    <property type="entry name" value="Winged helix-like DNA-binding domain superfamily/Winged helix DNA-binding domain"/>
    <property type="match status" value="1"/>
</dbReference>
<dbReference type="CDD" id="cd17574">
    <property type="entry name" value="REC_OmpR"/>
    <property type="match status" value="1"/>
</dbReference>
<dbReference type="Pfam" id="PF00072">
    <property type="entry name" value="Response_reg"/>
    <property type="match status" value="1"/>
</dbReference>
<keyword evidence="4 7" id="KW-0238">DNA-binding</keyword>
<comment type="caution">
    <text evidence="10">The sequence shown here is derived from an EMBL/GenBank/DDBJ whole genome shotgun (WGS) entry which is preliminary data.</text>
</comment>
<dbReference type="InterPro" id="IPR016032">
    <property type="entry name" value="Sig_transdc_resp-reg_C-effctor"/>
</dbReference>